<protein>
    <submittedName>
        <fullName evidence="2">Uncharacterized protein LOC115226458</fullName>
    </submittedName>
</protein>
<dbReference type="AlphaFoldDB" id="A0A6P7TNS9"/>
<name>A0A6P7TNS9_9MOLL</name>
<dbReference type="InterPro" id="IPR027124">
    <property type="entry name" value="Swc5/CFDP1/2"/>
</dbReference>
<evidence type="ECO:0000313" key="1">
    <source>
        <dbReference type="Proteomes" id="UP000515154"/>
    </source>
</evidence>
<dbReference type="InterPro" id="IPR036691">
    <property type="entry name" value="Endo/exonu/phosph_ase_sf"/>
</dbReference>
<sequence>MVGVFLNHTLLIVIHENAIGEIRSEIGAGEVVEILCQPHLTPSRAYTFHTLRVGTFNVGTLKGRSGEITEILEWRLVDVCCIQEARRGGSTRFLTGKRHRYKIWVENSDGVGGICKLLVEKLVDKTALLMNVRDLLFVAGDFSAHVGQHPGGFHGVHGGYRFGTHNEEGIKLLEFYDANELMICNTNFKKLTSHLFT</sequence>
<dbReference type="SUPFAM" id="SSF56219">
    <property type="entry name" value="DNase I-like"/>
    <property type="match status" value="1"/>
</dbReference>
<organism evidence="1 2">
    <name type="scientific">Octopus sinensis</name>
    <name type="common">East Asian common octopus</name>
    <dbReference type="NCBI Taxonomy" id="2607531"/>
    <lineage>
        <taxon>Eukaryota</taxon>
        <taxon>Metazoa</taxon>
        <taxon>Spiralia</taxon>
        <taxon>Lophotrochozoa</taxon>
        <taxon>Mollusca</taxon>
        <taxon>Cephalopoda</taxon>
        <taxon>Coleoidea</taxon>
        <taxon>Octopodiformes</taxon>
        <taxon>Octopoda</taxon>
        <taxon>Incirrata</taxon>
        <taxon>Octopodidae</taxon>
        <taxon>Octopus</taxon>
    </lineage>
</organism>
<evidence type="ECO:0000313" key="2">
    <source>
        <dbReference type="RefSeq" id="XP_029653318.1"/>
    </source>
</evidence>
<dbReference type="Proteomes" id="UP000515154">
    <property type="component" value="Linkage group LG2"/>
</dbReference>
<proteinExistence type="predicted"/>
<gene>
    <name evidence="2" type="primary">LOC115226458</name>
</gene>
<dbReference type="RefSeq" id="XP_029653318.1">
    <property type="nucleotide sequence ID" value="XM_029797458.1"/>
</dbReference>
<accession>A0A6P7TNS9</accession>
<reference evidence="2" key="1">
    <citation type="submission" date="2025-08" db="UniProtKB">
        <authorList>
            <consortium name="RefSeq"/>
        </authorList>
    </citation>
    <scope>IDENTIFICATION</scope>
</reference>
<dbReference type="KEGG" id="osn:115226458"/>
<dbReference type="PANTHER" id="PTHR23227:SF67">
    <property type="entry name" value="CRANIOFACIAL DEVELOPMENT PROTEIN 2-LIKE"/>
    <property type="match status" value="1"/>
</dbReference>
<dbReference type="PANTHER" id="PTHR23227">
    <property type="entry name" value="BUCENTAUR RELATED"/>
    <property type="match status" value="1"/>
</dbReference>
<keyword evidence="1" id="KW-1185">Reference proteome</keyword>